<organism evidence="1 2">
    <name type="scientific">Sinanaerobacter chloroacetimidivorans</name>
    <dbReference type="NCBI Taxonomy" id="2818044"/>
    <lineage>
        <taxon>Bacteria</taxon>
        <taxon>Bacillati</taxon>
        <taxon>Bacillota</taxon>
        <taxon>Clostridia</taxon>
        <taxon>Peptostreptococcales</taxon>
        <taxon>Anaerovoracaceae</taxon>
        <taxon>Sinanaerobacter</taxon>
    </lineage>
</organism>
<dbReference type="AlphaFoldDB" id="A0A8J7W4Z6"/>
<evidence type="ECO:0000313" key="2">
    <source>
        <dbReference type="Proteomes" id="UP000675664"/>
    </source>
</evidence>
<gene>
    <name evidence="1" type="ORF">KCX82_14985</name>
</gene>
<reference evidence="1" key="1">
    <citation type="submission" date="2021-04" db="EMBL/GenBank/DDBJ databases">
        <title>Sinoanaerobacter chloroacetimidivorans sp. nov., an obligate anaerobic bacterium isolated from anaerobic sludge.</title>
        <authorList>
            <person name="Bao Y."/>
        </authorList>
    </citation>
    <scope>NUCLEOTIDE SEQUENCE</scope>
    <source>
        <strain evidence="1">BAD-6</strain>
    </source>
</reference>
<comment type="caution">
    <text evidence="1">The sequence shown here is derived from an EMBL/GenBank/DDBJ whole genome shotgun (WGS) entry which is preliminary data.</text>
</comment>
<keyword evidence="2" id="KW-1185">Reference proteome</keyword>
<dbReference type="Proteomes" id="UP000675664">
    <property type="component" value="Unassembled WGS sequence"/>
</dbReference>
<sequence length="384" mass="43691">MYQDDNRSWCYDRPYYREQYNGDWEEAPWDRGGYYEENRNDRYRMSDQYDYQNQRENYENYKRNDDYRRDDSSYWCYDRPLKKHCHKECEKPWEHWKKPDPCDCHEPCKHDPCDKWDPCKHDHHDKWDPCKHDHHDKWDPCKHDHHDKCDPCKHDHHDKWDPCKHDHHDKWDPCKHDHHDKWDPCKKCDPCCEPCECCEPCFCCEDCDHDFKKDKKNGGININTSVNVCQNGEANGGDANGGAGGKAVGGSAAAAAAVADLVENGTVDQNALLQALLELEGAAGLGGLAVGGTGGNGGTAGAGGSVSNSAVVTVVDVIVFVDSANNILDGIEPVSLDLNGRKVDIRLTDNGETFVNGEKLAEQQLENGTKVYIFKNTETQESQE</sequence>
<proteinExistence type="predicted"/>
<reference evidence="1" key="2">
    <citation type="submission" date="2021-04" db="EMBL/GenBank/DDBJ databases">
        <authorList>
            <person name="Liu J."/>
        </authorList>
    </citation>
    <scope>NUCLEOTIDE SEQUENCE</scope>
    <source>
        <strain evidence="1">BAD-6</strain>
    </source>
</reference>
<evidence type="ECO:0000313" key="1">
    <source>
        <dbReference type="EMBL" id="MBR0599193.1"/>
    </source>
</evidence>
<dbReference type="EMBL" id="JAGSND010000011">
    <property type="protein sequence ID" value="MBR0599193.1"/>
    <property type="molecule type" value="Genomic_DNA"/>
</dbReference>
<protein>
    <submittedName>
        <fullName evidence="1">Uncharacterized protein</fullName>
    </submittedName>
</protein>
<accession>A0A8J7W4Z6</accession>
<name>A0A8J7W4Z6_9FIRM</name>